<evidence type="ECO:0000313" key="2">
    <source>
        <dbReference type="EMBL" id="CAI9585609.1"/>
    </source>
</evidence>
<name>A0ABN9ELD2_9NEOB</name>
<sequence>MTEPTFRHPRDTAHCRSPRSKNEPPCARHITIWRAGGG</sequence>
<comment type="caution">
    <text evidence="2">The sequence shown here is derived from an EMBL/GenBank/DDBJ whole genome shotgun (WGS) entry which is preliminary data.</text>
</comment>
<evidence type="ECO:0000313" key="3">
    <source>
        <dbReference type="Proteomes" id="UP001162483"/>
    </source>
</evidence>
<accession>A0ABN9ELD2</accession>
<keyword evidence="3" id="KW-1185">Reference proteome</keyword>
<dbReference type="Proteomes" id="UP001162483">
    <property type="component" value="Unassembled WGS sequence"/>
</dbReference>
<gene>
    <name evidence="2" type="ORF">SPARVUS_LOCUS10250666</name>
</gene>
<dbReference type="EMBL" id="CATNWA010015667">
    <property type="protein sequence ID" value="CAI9585609.1"/>
    <property type="molecule type" value="Genomic_DNA"/>
</dbReference>
<feature type="region of interest" description="Disordered" evidence="1">
    <location>
        <begin position="1"/>
        <end position="38"/>
    </location>
</feature>
<organism evidence="2 3">
    <name type="scientific">Staurois parvus</name>
    <dbReference type="NCBI Taxonomy" id="386267"/>
    <lineage>
        <taxon>Eukaryota</taxon>
        <taxon>Metazoa</taxon>
        <taxon>Chordata</taxon>
        <taxon>Craniata</taxon>
        <taxon>Vertebrata</taxon>
        <taxon>Euteleostomi</taxon>
        <taxon>Amphibia</taxon>
        <taxon>Batrachia</taxon>
        <taxon>Anura</taxon>
        <taxon>Neobatrachia</taxon>
        <taxon>Ranoidea</taxon>
        <taxon>Ranidae</taxon>
        <taxon>Staurois</taxon>
    </lineage>
</organism>
<proteinExistence type="predicted"/>
<reference evidence="2" key="1">
    <citation type="submission" date="2023-05" db="EMBL/GenBank/DDBJ databases">
        <authorList>
            <person name="Stuckert A."/>
        </authorList>
    </citation>
    <scope>NUCLEOTIDE SEQUENCE</scope>
</reference>
<protein>
    <submittedName>
        <fullName evidence="2">Uncharacterized protein</fullName>
    </submittedName>
</protein>
<evidence type="ECO:0000256" key="1">
    <source>
        <dbReference type="SAM" id="MobiDB-lite"/>
    </source>
</evidence>
<feature type="compositionally biased region" description="Basic and acidic residues" evidence="1">
    <location>
        <begin position="1"/>
        <end position="14"/>
    </location>
</feature>